<dbReference type="AlphaFoldDB" id="A0AAD2K2J6"/>
<feature type="region of interest" description="Disordered" evidence="1">
    <location>
        <begin position="92"/>
        <end position="159"/>
    </location>
</feature>
<gene>
    <name evidence="2" type="ORF">MYCIT1_LOCUS23210</name>
</gene>
<protein>
    <submittedName>
        <fullName evidence="2">Uncharacterized protein</fullName>
    </submittedName>
</protein>
<proteinExistence type="predicted"/>
<feature type="compositionally biased region" description="Basic residues" evidence="1">
    <location>
        <begin position="488"/>
        <end position="501"/>
    </location>
</feature>
<feature type="compositionally biased region" description="Polar residues" evidence="1">
    <location>
        <begin position="96"/>
        <end position="105"/>
    </location>
</feature>
<accession>A0AAD2K2J6</accession>
<organism evidence="2 3">
    <name type="scientific">Mycena citricolor</name>
    <dbReference type="NCBI Taxonomy" id="2018698"/>
    <lineage>
        <taxon>Eukaryota</taxon>
        <taxon>Fungi</taxon>
        <taxon>Dikarya</taxon>
        <taxon>Basidiomycota</taxon>
        <taxon>Agaricomycotina</taxon>
        <taxon>Agaricomycetes</taxon>
        <taxon>Agaricomycetidae</taxon>
        <taxon>Agaricales</taxon>
        <taxon>Marasmiineae</taxon>
        <taxon>Mycenaceae</taxon>
        <taxon>Mycena</taxon>
    </lineage>
</organism>
<reference evidence="2" key="1">
    <citation type="submission" date="2023-11" db="EMBL/GenBank/DDBJ databases">
        <authorList>
            <person name="De Vega J J."/>
            <person name="De Vega J J."/>
        </authorList>
    </citation>
    <scope>NUCLEOTIDE SEQUENCE</scope>
</reference>
<dbReference type="Proteomes" id="UP001295794">
    <property type="component" value="Unassembled WGS sequence"/>
</dbReference>
<evidence type="ECO:0000313" key="3">
    <source>
        <dbReference type="Proteomes" id="UP001295794"/>
    </source>
</evidence>
<name>A0AAD2K2J6_9AGAR</name>
<feature type="region of interest" description="Disordered" evidence="1">
    <location>
        <begin position="481"/>
        <end position="542"/>
    </location>
</feature>
<comment type="caution">
    <text evidence="2">The sequence shown here is derived from an EMBL/GenBank/DDBJ whole genome shotgun (WGS) entry which is preliminary data.</text>
</comment>
<evidence type="ECO:0000256" key="1">
    <source>
        <dbReference type="SAM" id="MobiDB-lite"/>
    </source>
</evidence>
<keyword evidence="3" id="KW-1185">Reference proteome</keyword>
<evidence type="ECO:0000313" key="2">
    <source>
        <dbReference type="EMBL" id="CAK5275457.1"/>
    </source>
</evidence>
<dbReference type="EMBL" id="CAVNYO010000405">
    <property type="protein sequence ID" value="CAK5275457.1"/>
    <property type="molecule type" value="Genomic_DNA"/>
</dbReference>
<sequence length="542" mass="59928">MAPLTLSNRPLDKKPVSELRAIADYIGIEHANLIKDPLKRALRRELKNRAELANDPILLPLFAHRAQPGQGVKTSADKDVDVAAEATQDVVPPTGANKTLLSMGQKTDPPPQFTALDSMPKATTPGAKKVTFKKDDHSNESSDSSDAGDEEDVVSSPVHHASKVAVAEHHEKTSGVIRVNLRNFDNRSKITHQVYVDDHPIDVATNASGEKRFVAELSALLPEALRNDSPIKGLPGRLYRPNINVNDPCPLHIGQFKALNSEEPFKLPSLVDHYALTSEGDNLFACDLLWKATDVSSGTQTTAKQQQDSSNSLLLSGKDADIPVAVVNSQPDTNPMHANAPAALRQLFREFIHGKVKAVVSELPELNRNWPRCKLALQMLQRHSLQNQAFAFFDNWSHTGGGYHVPRDLGAFPGVYFKKDFLYDVLNIKSSSTTEIDGYFAPLVVADAPKKVREWIESGGTVHAERFSNMKAARFKEYVLGSAPAPKPSKKPRQRKHHHRSSSPIVSSSRKHRRSSSLEDSESEMEERRSKKAKRMTSEELD</sequence>